<keyword evidence="6" id="KW-0378">Hydrolase</keyword>
<gene>
    <name evidence="9" type="ORF">CALMAC_LOCUS12574</name>
</gene>
<dbReference type="PANTHER" id="PTHR22930">
    <property type="match status" value="1"/>
</dbReference>
<dbReference type="GO" id="GO:0046872">
    <property type="term" value="F:metal ion binding"/>
    <property type="evidence" value="ECO:0007669"/>
    <property type="project" value="UniProtKB-KW"/>
</dbReference>
<dbReference type="GO" id="GO:0005634">
    <property type="term" value="C:nucleus"/>
    <property type="evidence" value="ECO:0007669"/>
    <property type="project" value="UniProtKB-SubCell"/>
</dbReference>
<keyword evidence="4" id="KW-0540">Nuclease</keyword>
<reference evidence="9 10" key="1">
    <citation type="submission" date="2019-01" db="EMBL/GenBank/DDBJ databases">
        <authorList>
            <person name="Sayadi A."/>
        </authorList>
    </citation>
    <scope>NUCLEOTIDE SEQUENCE [LARGE SCALE GENOMIC DNA]</scope>
</reference>
<dbReference type="Proteomes" id="UP000410492">
    <property type="component" value="Unassembled WGS sequence"/>
</dbReference>
<evidence type="ECO:0000256" key="6">
    <source>
        <dbReference type="ARBA" id="ARBA00022801"/>
    </source>
</evidence>
<evidence type="ECO:0000259" key="8">
    <source>
        <dbReference type="Pfam" id="PF13359"/>
    </source>
</evidence>
<feature type="non-terminal residue" evidence="9">
    <location>
        <position position="1"/>
    </location>
</feature>
<evidence type="ECO:0000256" key="5">
    <source>
        <dbReference type="ARBA" id="ARBA00022723"/>
    </source>
</evidence>
<comment type="similarity">
    <text evidence="3">Belongs to the HARBI1 family.</text>
</comment>
<evidence type="ECO:0000256" key="4">
    <source>
        <dbReference type="ARBA" id="ARBA00022722"/>
    </source>
</evidence>
<keyword evidence="10" id="KW-1185">Reference proteome</keyword>
<accession>A0A653CYP9</accession>
<keyword evidence="7" id="KW-0539">Nucleus</keyword>
<protein>
    <recommendedName>
        <fullName evidence="8">DDE Tnp4 domain-containing protein</fullName>
    </recommendedName>
</protein>
<evidence type="ECO:0000256" key="7">
    <source>
        <dbReference type="ARBA" id="ARBA00023242"/>
    </source>
</evidence>
<organism evidence="9 10">
    <name type="scientific">Callosobruchus maculatus</name>
    <name type="common">Southern cowpea weevil</name>
    <name type="synonym">Pulse bruchid</name>
    <dbReference type="NCBI Taxonomy" id="64391"/>
    <lineage>
        <taxon>Eukaryota</taxon>
        <taxon>Metazoa</taxon>
        <taxon>Ecdysozoa</taxon>
        <taxon>Arthropoda</taxon>
        <taxon>Hexapoda</taxon>
        <taxon>Insecta</taxon>
        <taxon>Pterygota</taxon>
        <taxon>Neoptera</taxon>
        <taxon>Endopterygota</taxon>
        <taxon>Coleoptera</taxon>
        <taxon>Polyphaga</taxon>
        <taxon>Cucujiformia</taxon>
        <taxon>Chrysomeloidea</taxon>
        <taxon>Chrysomelidae</taxon>
        <taxon>Bruchinae</taxon>
        <taxon>Bruchini</taxon>
        <taxon>Callosobruchus</taxon>
    </lineage>
</organism>
<dbReference type="GO" id="GO:0004518">
    <property type="term" value="F:nuclease activity"/>
    <property type="evidence" value="ECO:0007669"/>
    <property type="project" value="UniProtKB-KW"/>
</dbReference>
<dbReference type="OrthoDB" id="6740069at2759"/>
<comment type="subcellular location">
    <subcellularLocation>
        <location evidence="2">Nucleus</location>
    </subcellularLocation>
</comment>
<dbReference type="InterPro" id="IPR045249">
    <property type="entry name" value="HARBI1-like"/>
</dbReference>
<evidence type="ECO:0000313" key="10">
    <source>
        <dbReference type="Proteomes" id="UP000410492"/>
    </source>
</evidence>
<proteinExistence type="inferred from homology"/>
<feature type="non-terminal residue" evidence="9">
    <location>
        <position position="227"/>
    </location>
</feature>
<evidence type="ECO:0000256" key="1">
    <source>
        <dbReference type="ARBA" id="ARBA00001968"/>
    </source>
</evidence>
<sequence>NDYIQEAREKFYQIARFPRCIGVIDCTHVKIQSPGGETAELFRNRKGYFSMNIQTVVDADLKIRAIVARWPGSTHDAHIFRNSTLYHRFETGHFGNGLLVGDSGYPLKPYLITPLLQTNTEGERLFNESLIRTRNTVERAYGVWKRRFPALAMGLRLNINVTLSAIVASAILHNIACDERDAVPLVSDIEEDAIVQSNNIYDGALPAIGATSELNSLTRLNLINDYY</sequence>
<name>A0A653CYP9_CALMS</name>
<evidence type="ECO:0000256" key="3">
    <source>
        <dbReference type="ARBA" id="ARBA00006958"/>
    </source>
</evidence>
<comment type="cofactor">
    <cofactor evidence="1">
        <name>a divalent metal cation</name>
        <dbReference type="ChEBI" id="CHEBI:60240"/>
    </cofactor>
</comment>
<dbReference type="InterPro" id="IPR027806">
    <property type="entry name" value="HARBI1_dom"/>
</dbReference>
<dbReference type="PANTHER" id="PTHR22930:SF289">
    <property type="entry name" value="DDE TNP4 DOMAIN-CONTAINING PROTEIN-RELATED"/>
    <property type="match status" value="1"/>
</dbReference>
<dbReference type="GO" id="GO:0016787">
    <property type="term" value="F:hydrolase activity"/>
    <property type="evidence" value="ECO:0007669"/>
    <property type="project" value="UniProtKB-KW"/>
</dbReference>
<dbReference type="EMBL" id="CAACVG010009205">
    <property type="protein sequence ID" value="VEN52418.1"/>
    <property type="molecule type" value="Genomic_DNA"/>
</dbReference>
<dbReference type="AlphaFoldDB" id="A0A653CYP9"/>
<evidence type="ECO:0000313" key="9">
    <source>
        <dbReference type="EMBL" id="VEN52418.1"/>
    </source>
</evidence>
<keyword evidence="5" id="KW-0479">Metal-binding</keyword>
<feature type="domain" description="DDE Tnp4" evidence="8">
    <location>
        <begin position="24"/>
        <end position="174"/>
    </location>
</feature>
<evidence type="ECO:0000256" key="2">
    <source>
        <dbReference type="ARBA" id="ARBA00004123"/>
    </source>
</evidence>
<dbReference type="Pfam" id="PF13359">
    <property type="entry name" value="DDE_Tnp_4"/>
    <property type="match status" value="1"/>
</dbReference>